<accession>A0A1Y2A8M6</accession>
<keyword evidence="2" id="KW-1185">Reference proteome</keyword>
<reference evidence="1 2" key="1">
    <citation type="submission" date="2016-07" db="EMBL/GenBank/DDBJ databases">
        <title>Pervasive Adenine N6-methylation of Active Genes in Fungi.</title>
        <authorList>
            <consortium name="DOE Joint Genome Institute"/>
            <person name="Mondo S.J."/>
            <person name="Dannebaum R.O."/>
            <person name="Kuo R.C."/>
            <person name="Labutti K."/>
            <person name="Haridas S."/>
            <person name="Kuo A."/>
            <person name="Salamov A."/>
            <person name="Ahrendt S.R."/>
            <person name="Lipzen A."/>
            <person name="Sullivan W."/>
            <person name="Andreopoulos W.B."/>
            <person name="Clum A."/>
            <person name="Lindquist E."/>
            <person name="Daum C."/>
            <person name="Ramamoorthy G.K."/>
            <person name="Gryganskyi A."/>
            <person name="Culley D."/>
            <person name="Magnuson J.K."/>
            <person name="James T.Y."/>
            <person name="O'Malley M.A."/>
            <person name="Stajich J.E."/>
            <person name="Spatafora J.W."/>
            <person name="Visel A."/>
            <person name="Grigoriev I.V."/>
        </authorList>
    </citation>
    <scope>NUCLEOTIDE SEQUENCE [LARGE SCALE GENOMIC DNA]</scope>
    <source>
        <strain evidence="1 2">CBS 115471</strain>
    </source>
</reference>
<evidence type="ECO:0000313" key="1">
    <source>
        <dbReference type="EMBL" id="ORY18824.1"/>
    </source>
</evidence>
<gene>
    <name evidence="1" type="ORF">BCR34DRAFT_582749</name>
</gene>
<dbReference type="AlphaFoldDB" id="A0A1Y2A8M6"/>
<comment type="caution">
    <text evidence="1">The sequence shown here is derived from an EMBL/GenBank/DDBJ whole genome shotgun (WGS) entry which is preliminary data.</text>
</comment>
<sequence>MSDADPSTHFFSVHLYDYSDTIGETIYRKYRRSKVNTMLVLPREIRDMIYDLVLYTDSPTIFRFAHNKPQTKPPPLMRACKQFYCEAKAFYIKSLKVVVDTGERLRQISEWLDGRHGCDGFHCLRDVVFTRIELFCTTSRPNSAKWWKEAKQDPNGVSKIREVDPRWRQYFSDPEGVQVPLGVQFLRHCANVKNLEIGIHLHRFILPHHHFHEFGCLLPAIIQLYDLQVIGSMKALENLTLHLRAANPVPATKNFFCKRFVKGLIKYIEAHIDDTDPTWYEYRDVWGLKSWLTGEFEKAEKKVKVDTNYSEQSLYRV</sequence>
<evidence type="ECO:0008006" key="3">
    <source>
        <dbReference type="Google" id="ProtNLM"/>
    </source>
</evidence>
<dbReference type="EMBL" id="MCFA01000005">
    <property type="protein sequence ID" value="ORY18824.1"/>
    <property type="molecule type" value="Genomic_DNA"/>
</dbReference>
<proteinExistence type="predicted"/>
<dbReference type="Proteomes" id="UP000193144">
    <property type="component" value="Unassembled WGS sequence"/>
</dbReference>
<dbReference type="OrthoDB" id="3794691at2759"/>
<protein>
    <recommendedName>
        <fullName evidence="3">F-box domain-containing protein</fullName>
    </recommendedName>
</protein>
<name>A0A1Y2A8M6_9PLEO</name>
<evidence type="ECO:0000313" key="2">
    <source>
        <dbReference type="Proteomes" id="UP000193144"/>
    </source>
</evidence>
<organism evidence="1 2">
    <name type="scientific">Clohesyomyces aquaticus</name>
    <dbReference type="NCBI Taxonomy" id="1231657"/>
    <lineage>
        <taxon>Eukaryota</taxon>
        <taxon>Fungi</taxon>
        <taxon>Dikarya</taxon>
        <taxon>Ascomycota</taxon>
        <taxon>Pezizomycotina</taxon>
        <taxon>Dothideomycetes</taxon>
        <taxon>Pleosporomycetidae</taxon>
        <taxon>Pleosporales</taxon>
        <taxon>Lindgomycetaceae</taxon>
        <taxon>Clohesyomyces</taxon>
    </lineage>
</organism>